<gene>
    <name evidence="4" type="ORF">BGT96224_3654</name>
    <name evidence="5" type="ORF">BGT96224V2_LOCUS1238</name>
</gene>
<dbReference type="AlphaFoldDB" id="A0A061HMD0"/>
<dbReference type="CDD" id="cd02947">
    <property type="entry name" value="TRX_family"/>
    <property type="match status" value="1"/>
</dbReference>
<dbReference type="Proteomes" id="UP000053110">
    <property type="component" value="Unassembled WGS sequence"/>
</dbReference>
<keyword evidence="2" id="KW-1015">Disulfide bond</keyword>
<reference evidence="5" key="3">
    <citation type="submission" date="2018-07" db="EMBL/GenBank/DDBJ databases">
        <authorList>
            <person name="Quirk P.G."/>
            <person name="Krulwich T.A."/>
        </authorList>
    </citation>
    <scope>NUCLEOTIDE SEQUENCE</scope>
    <source>
        <strain evidence="5">96224</strain>
    </source>
</reference>
<comment type="similarity">
    <text evidence="1">Belongs to the thioredoxin family.</text>
</comment>
<dbReference type="OrthoDB" id="2121326at2759"/>
<evidence type="ECO:0000313" key="4">
    <source>
        <dbReference type="EMBL" id="EPQ66915.1"/>
    </source>
</evidence>
<dbReference type="PRINTS" id="PR00421">
    <property type="entry name" value="THIOREDOXIN"/>
</dbReference>
<organism evidence="5">
    <name type="scientific">Blumeria graminis f. sp. tritici 96224</name>
    <dbReference type="NCBI Taxonomy" id="1268274"/>
    <lineage>
        <taxon>Eukaryota</taxon>
        <taxon>Fungi</taxon>
        <taxon>Dikarya</taxon>
        <taxon>Ascomycota</taxon>
        <taxon>Pezizomycotina</taxon>
        <taxon>Leotiomycetes</taxon>
        <taxon>Erysiphales</taxon>
        <taxon>Erysiphaceae</taxon>
        <taxon>Blumeria</taxon>
    </lineage>
</organism>
<dbReference type="InterPro" id="IPR036249">
    <property type="entry name" value="Thioredoxin-like_sf"/>
</dbReference>
<sequence length="208" mass="22368">MSVSITSSAQFEKILSSSSIVIVDFYADWCSPCKAIYPTYQSLAIKYTRPNKITFVKVNVETSPEISQRYGVTAMPTFMLFKSGSVTKTIRGADPRQLTNAVEAAVTQAGPAAPMYSSVGRTLGDSSRPKTTPASSFITLGWMDTIIRFFALYFITLFAIDSYGAGERSSFNVNTALKRSVHSSGIKPARTATLAGKKLGTIADLGGS</sequence>
<evidence type="ECO:0000259" key="3">
    <source>
        <dbReference type="PROSITE" id="PS51352"/>
    </source>
</evidence>
<dbReference type="InterPro" id="IPR013766">
    <property type="entry name" value="Thioredoxin_domain"/>
</dbReference>
<dbReference type="EMBL" id="UIGY01000008">
    <property type="protein sequence ID" value="SUZ08075.1"/>
    <property type="molecule type" value="Genomic_DNA"/>
</dbReference>
<dbReference type="Pfam" id="PF00085">
    <property type="entry name" value="Thioredoxin"/>
    <property type="match status" value="1"/>
</dbReference>
<dbReference type="SUPFAM" id="SSF52833">
    <property type="entry name" value="Thioredoxin-like"/>
    <property type="match status" value="1"/>
</dbReference>
<dbReference type="PANTHER" id="PTHR46115">
    <property type="entry name" value="THIOREDOXIN-LIKE PROTEIN 1"/>
    <property type="match status" value="1"/>
</dbReference>
<evidence type="ECO:0000256" key="2">
    <source>
        <dbReference type="ARBA" id="ARBA00023157"/>
    </source>
</evidence>
<dbReference type="PROSITE" id="PS51352">
    <property type="entry name" value="THIOREDOXIN_2"/>
    <property type="match status" value="1"/>
</dbReference>
<name>A0A061HMD0_BLUGR</name>
<reference evidence="4" key="2">
    <citation type="submission" date="2013-01" db="EMBL/GenBank/DDBJ databases">
        <title>The wheat powdery mildew genome reveals unique evolution of an obligate biotroph.</title>
        <authorList>
            <person name="Oberhaensli S."/>
            <person name="Wicker T."/>
            <person name="Keller B."/>
        </authorList>
    </citation>
    <scope>NUCLEOTIDE SEQUENCE</scope>
    <source>
        <strain evidence="4">96224</strain>
    </source>
</reference>
<protein>
    <submittedName>
        <fullName evidence="5">Bgt-3654</fullName>
    </submittedName>
    <submittedName>
        <fullName evidence="4">Cytoplasmic thioredoxin isoenzyme of the thioredoxin system</fullName>
    </submittedName>
</protein>
<evidence type="ECO:0000313" key="5">
    <source>
        <dbReference type="EMBL" id="SUZ08075.1"/>
    </source>
</evidence>
<dbReference type="HOGENOM" id="CLU_090389_1_0_1"/>
<reference evidence="6" key="1">
    <citation type="journal article" date="2013" name="Nat. Genet.">
        <title>The wheat powdery mildew genome shows the unique evolution of an obligate biotroph.</title>
        <authorList>
            <person name="Wicker T."/>
            <person name="Oberhaensli S."/>
            <person name="Parlange F."/>
            <person name="Buchmann J.P."/>
            <person name="Shatalina M."/>
            <person name="Roffler S."/>
            <person name="Ben-David R."/>
            <person name="Dolezel J."/>
            <person name="Simkova H."/>
            <person name="Schulze-Lefert P."/>
            <person name="Spanu P.D."/>
            <person name="Bruggmann R."/>
            <person name="Amselem J."/>
            <person name="Quesneville H."/>
            <person name="Ver Loren van Themaat E."/>
            <person name="Paape T."/>
            <person name="Shimizu K.K."/>
            <person name="Keller B."/>
        </authorList>
    </citation>
    <scope>NUCLEOTIDE SEQUENCE [LARGE SCALE GENOMIC DNA]</scope>
    <source>
        <strain evidence="6">96224</strain>
    </source>
</reference>
<dbReference type="Gene3D" id="3.40.30.10">
    <property type="entry name" value="Glutaredoxin"/>
    <property type="match status" value="1"/>
</dbReference>
<feature type="domain" description="Thioredoxin" evidence="3">
    <location>
        <begin position="1"/>
        <end position="107"/>
    </location>
</feature>
<accession>A0A061HMD0</accession>
<evidence type="ECO:0000313" key="6">
    <source>
        <dbReference type="Proteomes" id="UP000053110"/>
    </source>
</evidence>
<proteinExistence type="inferred from homology"/>
<evidence type="ECO:0000256" key="1">
    <source>
        <dbReference type="ARBA" id="ARBA00008987"/>
    </source>
</evidence>
<dbReference type="EMBL" id="KE374363">
    <property type="protein sequence ID" value="EPQ66915.1"/>
    <property type="molecule type" value="Genomic_DNA"/>
</dbReference>